<dbReference type="Gene3D" id="3.40.50.2000">
    <property type="entry name" value="Glycogen Phosphorylase B"/>
    <property type="match status" value="2"/>
</dbReference>
<dbReference type="GO" id="GO:0016757">
    <property type="term" value="F:glycosyltransferase activity"/>
    <property type="evidence" value="ECO:0007669"/>
    <property type="project" value="InterPro"/>
</dbReference>
<gene>
    <name evidence="3" type="ORF">OM074_09270</name>
</gene>
<organism evidence="3 4">
    <name type="scientific">Plebeiibacterium marinum</name>
    <dbReference type="NCBI Taxonomy" id="2992111"/>
    <lineage>
        <taxon>Bacteria</taxon>
        <taxon>Pseudomonadati</taxon>
        <taxon>Bacteroidota</taxon>
        <taxon>Bacteroidia</taxon>
        <taxon>Marinilabiliales</taxon>
        <taxon>Marinilabiliaceae</taxon>
        <taxon>Plebeiibacterium</taxon>
    </lineage>
</organism>
<dbReference type="RefSeq" id="WP_301199183.1">
    <property type="nucleotide sequence ID" value="NZ_JAPDPI010000016.1"/>
</dbReference>
<dbReference type="CDD" id="cd03804">
    <property type="entry name" value="GT4_WbaZ-like"/>
    <property type="match status" value="1"/>
</dbReference>
<evidence type="ECO:0000259" key="2">
    <source>
        <dbReference type="Pfam" id="PF13439"/>
    </source>
</evidence>
<dbReference type="AlphaFoldDB" id="A0AAE3MD99"/>
<evidence type="ECO:0000259" key="1">
    <source>
        <dbReference type="Pfam" id="PF00534"/>
    </source>
</evidence>
<feature type="domain" description="Glycosyltransferase subfamily 4-like N-terminal" evidence="2">
    <location>
        <begin position="56"/>
        <end position="193"/>
    </location>
</feature>
<feature type="domain" description="Glycosyl transferase family 1" evidence="1">
    <location>
        <begin position="198"/>
        <end position="346"/>
    </location>
</feature>
<dbReference type="PANTHER" id="PTHR45947">
    <property type="entry name" value="SULFOQUINOVOSYL TRANSFERASE SQD2"/>
    <property type="match status" value="1"/>
</dbReference>
<dbReference type="PANTHER" id="PTHR45947:SF3">
    <property type="entry name" value="SULFOQUINOVOSYL TRANSFERASE SQD2"/>
    <property type="match status" value="1"/>
</dbReference>
<dbReference type="Pfam" id="PF00534">
    <property type="entry name" value="Glycos_transf_1"/>
    <property type="match status" value="1"/>
</dbReference>
<dbReference type="EMBL" id="JAPDPI010000016">
    <property type="protein sequence ID" value="MCW3805818.1"/>
    <property type="molecule type" value="Genomic_DNA"/>
</dbReference>
<evidence type="ECO:0000313" key="3">
    <source>
        <dbReference type="EMBL" id="MCW3805818.1"/>
    </source>
</evidence>
<dbReference type="InterPro" id="IPR050194">
    <property type="entry name" value="Glycosyltransferase_grp1"/>
</dbReference>
<evidence type="ECO:0000313" key="4">
    <source>
        <dbReference type="Proteomes" id="UP001207408"/>
    </source>
</evidence>
<name>A0AAE3MD99_9BACT</name>
<sequence length="370" mass="42799">MKVALVQDWLTEIGGAEKVFECFMELFPKADIYTLISHDRVINDLRIDKTKLKESFIADLPFGRSKYRNYLPLFPKAIESFDFSGYDLIISSSSSVAKGVLTNSKQLHICYCHSPVRYAWDLYHQYLKESKLNGFGIKKWLVRHTLHKLRIWDVISANRVDHYVANSYYIRRRINKVYRRESEVVYPPVDINRFELCEDKEEYYYTASRLVPYKKINLIVEAFSNMPDKRLVVAGMGPDFKKIKALAAPNIEMKGFVSNEEMLSLMKKAKAFVFAADEDFGIIPVEAQACGTPVIALSKGGTKETVVDRISGIHFNEQSADSIKEAIDKFEKTSFDPKKIRENAERFSKGRFKDEMKTYINKKIEEFKHA</sequence>
<accession>A0AAE3MD99</accession>
<reference evidence="3" key="1">
    <citation type="submission" date="2022-10" db="EMBL/GenBank/DDBJ databases">
        <authorList>
            <person name="Yu W.X."/>
        </authorList>
    </citation>
    <scope>NUCLEOTIDE SEQUENCE</scope>
    <source>
        <strain evidence="3">D04</strain>
    </source>
</reference>
<dbReference type="Pfam" id="PF13439">
    <property type="entry name" value="Glyco_transf_4"/>
    <property type="match status" value="1"/>
</dbReference>
<dbReference type="InterPro" id="IPR001296">
    <property type="entry name" value="Glyco_trans_1"/>
</dbReference>
<dbReference type="SUPFAM" id="SSF53756">
    <property type="entry name" value="UDP-Glycosyltransferase/glycogen phosphorylase"/>
    <property type="match status" value="1"/>
</dbReference>
<comment type="caution">
    <text evidence="3">The sequence shown here is derived from an EMBL/GenBank/DDBJ whole genome shotgun (WGS) entry which is preliminary data.</text>
</comment>
<keyword evidence="4" id="KW-1185">Reference proteome</keyword>
<dbReference type="Proteomes" id="UP001207408">
    <property type="component" value="Unassembled WGS sequence"/>
</dbReference>
<protein>
    <submittedName>
        <fullName evidence="3">Glycosyltransferase family 4 protein</fullName>
    </submittedName>
</protein>
<proteinExistence type="predicted"/>
<dbReference type="InterPro" id="IPR028098">
    <property type="entry name" value="Glyco_trans_4-like_N"/>
</dbReference>